<proteinExistence type="predicted"/>
<organism evidence="2 3">
    <name type="scientific">Drosophila ananassae</name>
    <name type="common">Fruit fly</name>
    <dbReference type="NCBI Taxonomy" id="7217"/>
    <lineage>
        <taxon>Eukaryota</taxon>
        <taxon>Metazoa</taxon>
        <taxon>Ecdysozoa</taxon>
        <taxon>Arthropoda</taxon>
        <taxon>Hexapoda</taxon>
        <taxon>Insecta</taxon>
        <taxon>Pterygota</taxon>
        <taxon>Neoptera</taxon>
        <taxon>Endopterygota</taxon>
        <taxon>Diptera</taxon>
        <taxon>Brachycera</taxon>
        <taxon>Muscomorpha</taxon>
        <taxon>Ephydroidea</taxon>
        <taxon>Drosophilidae</taxon>
        <taxon>Drosophila</taxon>
        <taxon>Sophophora</taxon>
    </lineage>
</organism>
<evidence type="ECO:0000313" key="3">
    <source>
        <dbReference type="Proteomes" id="UP000007801"/>
    </source>
</evidence>
<sequence>MSSTSIKSKNNSLNSPQNEMKPHPKPRGPKRNRKEFNTAGKETSKYVTGAEQSREGQSQKKKNLANTRRSISLELG</sequence>
<gene>
    <name evidence="2" type="primary">Dana\GF27998</name>
    <name evidence="2" type="ORF">GF27998</name>
</gene>
<accession>A0A0P8XUQ1</accession>
<evidence type="ECO:0000256" key="1">
    <source>
        <dbReference type="SAM" id="MobiDB-lite"/>
    </source>
</evidence>
<dbReference type="EMBL" id="CH902618">
    <property type="protein sequence ID" value="KPU78456.1"/>
    <property type="molecule type" value="Genomic_DNA"/>
</dbReference>
<feature type="region of interest" description="Disordered" evidence="1">
    <location>
        <begin position="1"/>
        <end position="76"/>
    </location>
</feature>
<protein>
    <submittedName>
        <fullName evidence="2">Uncharacterized protein</fullName>
    </submittedName>
</protein>
<evidence type="ECO:0000313" key="2">
    <source>
        <dbReference type="EMBL" id="KPU78456.1"/>
    </source>
</evidence>
<name>A0A0P8XUQ1_DROAN</name>
<keyword evidence="3" id="KW-1185">Reference proteome</keyword>
<reference evidence="2 3" key="1">
    <citation type="journal article" date="2007" name="Nature">
        <title>Evolution of genes and genomes on the Drosophila phylogeny.</title>
        <authorList>
            <consortium name="Drosophila 12 Genomes Consortium"/>
            <person name="Clark A.G."/>
            <person name="Eisen M.B."/>
            <person name="Smith D.R."/>
            <person name="Bergman C.M."/>
            <person name="Oliver B."/>
            <person name="Markow T.A."/>
            <person name="Kaufman T.C."/>
            <person name="Kellis M."/>
            <person name="Gelbart W."/>
            <person name="Iyer V.N."/>
            <person name="Pollard D.A."/>
            <person name="Sackton T.B."/>
            <person name="Larracuente A.M."/>
            <person name="Singh N.D."/>
            <person name="Abad J.P."/>
            <person name="Abt D.N."/>
            <person name="Adryan B."/>
            <person name="Aguade M."/>
            <person name="Akashi H."/>
            <person name="Anderson W.W."/>
            <person name="Aquadro C.F."/>
            <person name="Ardell D.H."/>
            <person name="Arguello R."/>
            <person name="Artieri C.G."/>
            <person name="Barbash D.A."/>
            <person name="Barker D."/>
            <person name="Barsanti P."/>
            <person name="Batterham P."/>
            <person name="Batzoglou S."/>
            <person name="Begun D."/>
            <person name="Bhutkar A."/>
            <person name="Blanco E."/>
            <person name="Bosak S.A."/>
            <person name="Bradley R.K."/>
            <person name="Brand A.D."/>
            <person name="Brent M.R."/>
            <person name="Brooks A.N."/>
            <person name="Brown R.H."/>
            <person name="Butlin R.K."/>
            <person name="Caggese C."/>
            <person name="Calvi B.R."/>
            <person name="Bernardo de Carvalho A."/>
            <person name="Caspi A."/>
            <person name="Castrezana S."/>
            <person name="Celniker S.E."/>
            <person name="Chang J.L."/>
            <person name="Chapple C."/>
            <person name="Chatterji S."/>
            <person name="Chinwalla A."/>
            <person name="Civetta A."/>
            <person name="Clifton S.W."/>
            <person name="Comeron J.M."/>
            <person name="Costello J.C."/>
            <person name="Coyne J.A."/>
            <person name="Daub J."/>
            <person name="David R.G."/>
            <person name="Delcher A.L."/>
            <person name="Delehaunty K."/>
            <person name="Do C.B."/>
            <person name="Ebling H."/>
            <person name="Edwards K."/>
            <person name="Eickbush T."/>
            <person name="Evans J.D."/>
            <person name="Filipski A."/>
            <person name="Findeiss S."/>
            <person name="Freyhult E."/>
            <person name="Fulton L."/>
            <person name="Fulton R."/>
            <person name="Garcia A.C."/>
            <person name="Gardiner A."/>
            <person name="Garfield D.A."/>
            <person name="Garvin B.E."/>
            <person name="Gibson G."/>
            <person name="Gilbert D."/>
            <person name="Gnerre S."/>
            <person name="Godfrey J."/>
            <person name="Good R."/>
            <person name="Gotea V."/>
            <person name="Gravely B."/>
            <person name="Greenberg A.J."/>
            <person name="Griffiths-Jones S."/>
            <person name="Gross S."/>
            <person name="Guigo R."/>
            <person name="Gustafson E.A."/>
            <person name="Haerty W."/>
            <person name="Hahn M.W."/>
            <person name="Halligan D.L."/>
            <person name="Halpern A.L."/>
            <person name="Halter G.M."/>
            <person name="Han M.V."/>
            <person name="Heger A."/>
            <person name="Hillier L."/>
            <person name="Hinrichs A.S."/>
            <person name="Holmes I."/>
            <person name="Hoskins R.A."/>
            <person name="Hubisz M.J."/>
            <person name="Hultmark D."/>
            <person name="Huntley M.A."/>
            <person name="Jaffe D.B."/>
            <person name="Jagadeeshan S."/>
            <person name="Jeck W.R."/>
            <person name="Johnson J."/>
            <person name="Jones C.D."/>
            <person name="Jordan W.C."/>
            <person name="Karpen G.H."/>
            <person name="Kataoka E."/>
            <person name="Keightley P.D."/>
            <person name="Kheradpour P."/>
            <person name="Kirkness E.F."/>
            <person name="Koerich L.B."/>
            <person name="Kristiansen K."/>
            <person name="Kudrna D."/>
            <person name="Kulathinal R.J."/>
            <person name="Kumar S."/>
            <person name="Kwok R."/>
            <person name="Lander E."/>
            <person name="Langley C.H."/>
            <person name="Lapoint R."/>
            <person name="Lazzaro B.P."/>
            <person name="Lee S.J."/>
            <person name="Levesque L."/>
            <person name="Li R."/>
            <person name="Lin C.F."/>
            <person name="Lin M.F."/>
            <person name="Lindblad-Toh K."/>
            <person name="Llopart A."/>
            <person name="Long M."/>
            <person name="Low L."/>
            <person name="Lozovsky E."/>
            <person name="Lu J."/>
            <person name="Luo M."/>
            <person name="Machado C.A."/>
            <person name="Makalowski W."/>
            <person name="Marzo M."/>
            <person name="Matsuda M."/>
            <person name="Matzkin L."/>
            <person name="McAllister B."/>
            <person name="McBride C.S."/>
            <person name="McKernan B."/>
            <person name="McKernan K."/>
            <person name="Mendez-Lago M."/>
            <person name="Minx P."/>
            <person name="Mollenhauer M.U."/>
            <person name="Montooth K."/>
            <person name="Mount S.M."/>
            <person name="Mu X."/>
            <person name="Myers E."/>
            <person name="Negre B."/>
            <person name="Newfeld S."/>
            <person name="Nielsen R."/>
            <person name="Noor M.A."/>
            <person name="O'Grady P."/>
            <person name="Pachter L."/>
            <person name="Papaceit M."/>
            <person name="Parisi M.J."/>
            <person name="Parisi M."/>
            <person name="Parts L."/>
            <person name="Pedersen J.S."/>
            <person name="Pesole G."/>
            <person name="Phillippy A.M."/>
            <person name="Ponting C.P."/>
            <person name="Pop M."/>
            <person name="Porcelli D."/>
            <person name="Powell J.R."/>
            <person name="Prohaska S."/>
            <person name="Pruitt K."/>
            <person name="Puig M."/>
            <person name="Quesneville H."/>
            <person name="Ram K.R."/>
            <person name="Rand D."/>
            <person name="Rasmussen M.D."/>
            <person name="Reed L.K."/>
            <person name="Reenan R."/>
            <person name="Reily A."/>
            <person name="Remington K.A."/>
            <person name="Rieger T.T."/>
            <person name="Ritchie M.G."/>
            <person name="Robin C."/>
            <person name="Rogers Y.H."/>
            <person name="Rohde C."/>
            <person name="Rozas J."/>
            <person name="Rubenfield M.J."/>
            <person name="Ruiz A."/>
            <person name="Russo S."/>
            <person name="Salzberg S.L."/>
            <person name="Sanchez-Gracia A."/>
            <person name="Saranga D.J."/>
            <person name="Sato H."/>
            <person name="Schaeffer S.W."/>
            <person name="Schatz M.C."/>
            <person name="Schlenke T."/>
            <person name="Schwartz R."/>
            <person name="Segarra C."/>
            <person name="Singh R.S."/>
            <person name="Sirot L."/>
            <person name="Sirota M."/>
            <person name="Sisneros N.B."/>
            <person name="Smith C.D."/>
            <person name="Smith T.F."/>
            <person name="Spieth J."/>
            <person name="Stage D.E."/>
            <person name="Stark A."/>
            <person name="Stephan W."/>
            <person name="Strausberg R.L."/>
            <person name="Strempel S."/>
            <person name="Sturgill D."/>
            <person name="Sutton G."/>
            <person name="Sutton G.G."/>
            <person name="Tao W."/>
            <person name="Teichmann S."/>
            <person name="Tobari Y.N."/>
            <person name="Tomimura Y."/>
            <person name="Tsolas J.M."/>
            <person name="Valente V.L."/>
            <person name="Venter E."/>
            <person name="Venter J.C."/>
            <person name="Vicario S."/>
            <person name="Vieira F.G."/>
            <person name="Vilella A.J."/>
            <person name="Villasante A."/>
            <person name="Walenz B."/>
            <person name="Wang J."/>
            <person name="Wasserman M."/>
            <person name="Watts T."/>
            <person name="Wilson D."/>
            <person name="Wilson R.K."/>
            <person name="Wing R.A."/>
            <person name="Wolfner M.F."/>
            <person name="Wong A."/>
            <person name="Wong G.K."/>
            <person name="Wu C.I."/>
            <person name="Wu G."/>
            <person name="Yamamoto D."/>
            <person name="Yang H.P."/>
            <person name="Yang S.P."/>
            <person name="Yorke J.A."/>
            <person name="Yoshida K."/>
            <person name="Zdobnov E."/>
            <person name="Zhang P."/>
            <person name="Zhang Y."/>
            <person name="Zimin A.V."/>
            <person name="Baldwin J."/>
            <person name="Abdouelleil A."/>
            <person name="Abdulkadir J."/>
            <person name="Abebe A."/>
            <person name="Abera B."/>
            <person name="Abreu J."/>
            <person name="Acer S.C."/>
            <person name="Aftuck L."/>
            <person name="Alexander A."/>
            <person name="An P."/>
            <person name="Anderson E."/>
            <person name="Anderson S."/>
            <person name="Arachi H."/>
            <person name="Azer M."/>
            <person name="Bachantsang P."/>
            <person name="Barry A."/>
            <person name="Bayul T."/>
            <person name="Berlin A."/>
            <person name="Bessette D."/>
            <person name="Bloom T."/>
            <person name="Blye J."/>
            <person name="Boguslavskiy L."/>
            <person name="Bonnet C."/>
            <person name="Boukhgalter B."/>
            <person name="Bourzgui I."/>
            <person name="Brown A."/>
            <person name="Cahill P."/>
            <person name="Channer S."/>
            <person name="Cheshatsang Y."/>
            <person name="Chuda L."/>
            <person name="Citroen M."/>
            <person name="Collymore A."/>
            <person name="Cooke P."/>
            <person name="Costello M."/>
            <person name="D'Aco K."/>
            <person name="Daza R."/>
            <person name="De Haan G."/>
            <person name="DeGray S."/>
            <person name="DeMaso C."/>
            <person name="Dhargay N."/>
            <person name="Dooley K."/>
            <person name="Dooley E."/>
            <person name="Doricent M."/>
            <person name="Dorje P."/>
            <person name="Dorjee K."/>
            <person name="Dupes A."/>
            <person name="Elong R."/>
            <person name="Falk J."/>
            <person name="Farina A."/>
            <person name="Faro S."/>
            <person name="Ferguson D."/>
            <person name="Fisher S."/>
            <person name="Foley C.D."/>
            <person name="Franke A."/>
            <person name="Friedrich D."/>
            <person name="Gadbois L."/>
            <person name="Gearin G."/>
            <person name="Gearin C.R."/>
            <person name="Giannoukos G."/>
            <person name="Goode T."/>
            <person name="Graham J."/>
            <person name="Grandbois E."/>
            <person name="Grewal S."/>
            <person name="Gyaltsen K."/>
            <person name="Hafez N."/>
            <person name="Hagos B."/>
            <person name="Hall J."/>
            <person name="Henson C."/>
            <person name="Hollinger A."/>
            <person name="Honan T."/>
            <person name="Huard M.D."/>
            <person name="Hughes L."/>
            <person name="Hurhula B."/>
            <person name="Husby M.E."/>
            <person name="Kamat A."/>
            <person name="Kanga B."/>
            <person name="Kashin S."/>
            <person name="Khazanovich D."/>
            <person name="Kisner P."/>
            <person name="Lance K."/>
            <person name="Lara M."/>
            <person name="Lee W."/>
            <person name="Lennon N."/>
            <person name="Letendre F."/>
            <person name="LeVine R."/>
            <person name="Lipovsky A."/>
            <person name="Liu X."/>
            <person name="Liu J."/>
            <person name="Liu S."/>
            <person name="Lokyitsang T."/>
            <person name="Lokyitsang Y."/>
            <person name="Lubonja R."/>
            <person name="Lui A."/>
            <person name="MacDonald P."/>
            <person name="Magnisalis V."/>
            <person name="Maru K."/>
            <person name="Matthews C."/>
            <person name="McCusker W."/>
            <person name="McDonough S."/>
            <person name="Mehta T."/>
            <person name="Meldrim J."/>
            <person name="Meneus L."/>
            <person name="Mihai O."/>
            <person name="Mihalev A."/>
            <person name="Mihova T."/>
            <person name="Mittelman R."/>
            <person name="Mlenga V."/>
            <person name="Montmayeur A."/>
            <person name="Mulrain L."/>
            <person name="Navidi A."/>
            <person name="Naylor J."/>
            <person name="Negash T."/>
            <person name="Nguyen T."/>
            <person name="Nguyen N."/>
            <person name="Nicol R."/>
            <person name="Norbu C."/>
            <person name="Norbu N."/>
            <person name="Novod N."/>
            <person name="O'Neill B."/>
            <person name="Osman S."/>
            <person name="Markiewicz E."/>
            <person name="Oyono O.L."/>
            <person name="Patti C."/>
            <person name="Phunkhang P."/>
            <person name="Pierre F."/>
            <person name="Priest M."/>
            <person name="Raghuraman S."/>
            <person name="Rege F."/>
            <person name="Reyes R."/>
            <person name="Rise C."/>
            <person name="Rogov P."/>
            <person name="Ross K."/>
            <person name="Ryan E."/>
            <person name="Settipalli S."/>
            <person name="Shea T."/>
            <person name="Sherpa N."/>
            <person name="Shi L."/>
            <person name="Shih D."/>
            <person name="Sparrow T."/>
            <person name="Spaulding J."/>
            <person name="Stalker J."/>
            <person name="Stange-Thomann N."/>
            <person name="Stavropoulos S."/>
            <person name="Stone C."/>
            <person name="Strader C."/>
            <person name="Tesfaye S."/>
            <person name="Thomson T."/>
            <person name="Thoulutsang Y."/>
            <person name="Thoulutsang D."/>
            <person name="Topham K."/>
            <person name="Topping I."/>
            <person name="Tsamla T."/>
            <person name="Vassiliev H."/>
            <person name="Vo A."/>
            <person name="Wangchuk T."/>
            <person name="Wangdi T."/>
            <person name="Weiand M."/>
            <person name="Wilkinson J."/>
            <person name="Wilson A."/>
            <person name="Yadav S."/>
            <person name="Young G."/>
            <person name="Yu Q."/>
            <person name="Zembek L."/>
            <person name="Zhong D."/>
            <person name="Zimmer A."/>
            <person name="Zwirko Z."/>
            <person name="Jaffe D.B."/>
            <person name="Alvarez P."/>
            <person name="Brockman W."/>
            <person name="Butler J."/>
            <person name="Chin C."/>
            <person name="Gnerre S."/>
            <person name="Grabherr M."/>
            <person name="Kleber M."/>
            <person name="Mauceli E."/>
            <person name="MacCallum I."/>
        </authorList>
    </citation>
    <scope>NUCLEOTIDE SEQUENCE [LARGE SCALE GENOMIC DNA]</scope>
    <source>
        <strain evidence="3">Tucson 14024-0371.13</strain>
    </source>
</reference>
<dbReference type="AlphaFoldDB" id="A0A0P8XUQ1"/>
<dbReference type="InParanoid" id="A0A0P8XUQ1"/>
<dbReference type="Proteomes" id="UP000007801">
    <property type="component" value="Unassembled WGS sequence"/>
</dbReference>
<feature type="compositionally biased region" description="Basic residues" evidence="1">
    <location>
        <begin position="23"/>
        <end position="33"/>
    </location>
</feature>
<feature type="compositionally biased region" description="Polar residues" evidence="1">
    <location>
        <begin position="1"/>
        <end position="18"/>
    </location>
</feature>